<dbReference type="RefSeq" id="WP_003725059.1">
    <property type="nucleotide sequence ID" value="NZ_CP028333.1"/>
</dbReference>
<dbReference type="AlphaFoldDB" id="A0A3T1YTE1"/>
<name>A0A3T1YTE1_LISMN</name>
<accession>A0A3T1YTE1</accession>
<gene>
    <name evidence="2" type="ORF">FV747_07065</name>
</gene>
<dbReference type="EMBL" id="AANEHK010000005">
    <property type="protein sequence ID" value="EDO0985748.1"/>
    <property type="molecule type" value="Genomic_DNA"/>
</dbReference>
<dbReference type="InterPro" id="IPR008841">
    <property type="entry name" value="Siphovirus-type_tail_N"/>
</dbReference>
<evidence type="ECO:0000313" key="2">
    <source>
        <dbReference type="EMBL" id="EDO0985748.1"/>
    </source>
</evidence>
<evidence type="ECO:0000259" key="1">
    <source>
        <dbReference type="Pfam" id="PF05709"/>
    </source>
</evidence>
<dbReference type="Pfam" id="PF05709">
    <property type="entry name" value="Sipho_tail"/>
    <property type="match status" value="1"/>
</dbReference>
<protein>
    <submittedName>
        <fullName evidence="2">Phage tail family protein</fullName>
    </submittedName>
</protein>
<evidence type="ECO:0000313" key="3">
    <source>
        <dbReference type="Proteomes" id="UP000467536"/>
    </source>
</evidence>
<feature type="domain" description="Siphovirus-type tail component RIFT-related" evidence="1">
    <location>
        <begin position="23"/>
        <end position="114"/>
    </location>
</feature>
<proteinExistence type="predicted"/>
<organism evidence="2 3">
    <name type="scientific">Listeria monocytogenes</name>
    <dbReference type="NCBI Taxonomy" id="1639"/>
    <lineage>
        <taxon>Bacteria</taxon>
        <taxon>Bacillati</taxon>
        <taxon>Bacillota</taxon>
        <taxon>Bacilli</taxon>
        <taxon>Bacillales</taxon>
        <taxon>Listeriaceae</taxon>
        <taxon>Listeria</taxon>
    </lineage>
</organism>
<comment type="caution">
    <text evidence="2">The sequence shown here is derived from an EMBL/GenBank/DDBJ whole genome shotgun (WGS) entry which is preliminary data.</text>
</comment>
<sequence length="274" mass="31122">MYGLIFERQDGTKYITRENKVDVKEFNVPGPNFTTERVSMETFDGEIDMGSVLAKRDITFQLILVCSNYAEYILKRNEFIKFISGKEEIYVIDERHETVRWPVKVESLNIQQKGGAPICDIAGTFVCAQGLSESVGSTLDGFKFSNRKWSLGQNIPSSETAEYVFDTSKFKVYNASDIAINPERYPFIIRYKGASEGLRINNKTTGQVWSYKGITTRTDELEINQVYSLLNGAGIYGDTEKSTIGLAPGWNEIEIMGSTGPLEISFDFRFYYYM</sequence>
<reference evidence="2 3" key="1">
    <citation type="submission" date="2019-08" db="EMBL/GenBank/DDBJ databases">
        <authorList>
            <person name="Ashton P.M."/>
            <person name="Dallman T."/>
            <person name="Nair S."/>
            <person name="De Pinna E."/>
            <person name="Peters T."/>
            <person name="Grant K."/>
        </authorList>
    </citation>
    <scope>NUCLEOTIDE SEQUENCE [LARGE SCALE GENOMIC DNA]</scope>
    <source>
        <strain evidence="2 3">788324</strain>
    </source>
</reference>
<dbReference type="Proteomes" id="UP000467536">
    <property type="component" value="Unassembled WGS sequence"/>
</dbReference>